<dbReference type="Proteomes" id="UP000824782">
    <property type="component" value="Unassembled WGS sequence"/>
</dbReference>
<dbReference type="PANTHER" id="PTHR23268">
    <property type="entry name" value="T-CELL RECEPTOR BETA CHAIN"/>
    <property type="match status" value="1"/>
</dbReference>
<dbReference type="PROSITE" id="PS50835">
    <property type="entry name" value="IG_LIKE"/>
    <property type="match status" value="1"/>
</dbReference>
<reference evidence="5" key="1">
    <citation type="thesis" date="2020" institute="ProQuest LLC" country="789 East Eisenhower Parkway, Ann Arbor, MI, USA">
        <title>Comparative Genomics and Chromosome Evolution.</title>
        <authorList>
            <person name="Mudd A.B."/>
        </authorList>
    </citation>
    <scope>NUCLEOTIDE SEQUENCE</scope>
    <source>
        <strain evidence="5">237g6f4</strain>
        <tissue evidence="5">Blood</tissue>
    </source>
</reference>
<dbReference type="InterPro" id="IPR007110">
    <property type="entry name" value="Ig-like_dom"/>
</dbReference>
<feature type="domain" description="Ig-like" evidence="4">
    <location>
        <begin position="18"/>
        <end position="126"/>
    </location>
</feature>
<protein>
    <recommendedName>
        <fullName evidence="4">Ig-like domain-containing protein</fullName>
    </recommendedName>
</protein>
<keyword evidence="1 3" id="KW-0732">Signal</keyword>
<proteinExistence type="predicted"/>
<sequence>MNLRTDSILILVGLSVIPGLSQILKISQNSTLLIRKKGESVDLHCQYDDSTYFAMFWYQHKPQEGLKLMVYSSSERQGDMEDGFKSWTLSREETTKATLTLSQPKDSDSAVYFCAASKAQLHRRIGCVFNPFLEVKGVGQGSLCKSLRSLHEKCCRVSMNSMGFVIEEHRASDKSSSGLE</sequence>
<dbReference type="Gene3D" id="2.60.40.10">
    <property type="entry name" value="Immunoglobulins"/>
    <property type="match status" value="1"/>
</dbReference>
<dbReference type="PANTHER" id="PTHR23268:SF124">
    <property type="entry name" value="IG-LIKE DOMAIN-CONTAINING PROTEIN"/>
    <property type="match status" value="1"/>
</dbReference>
<organism evidence="5 6">
    <name type="scientific">Engystomops pustulosus</name>
    <name type="common">Tungara frog</name>
    <name type="synonym">Physalaemus pustulosus</name>
    <dbReference type="NCBI Taxonomy" id="76066"/>
    <lineage>
        <taxon>Eukaryota</taxon>
        <taxon>Metazoa</taxon>
        <taxon>Chordata</taxon>
        <taxon>Craniata</taxon>
        <taxon>Vertebrata</taxon>
        <taxon>Euteleostomi</taxon>
        <taxon>Amphibia</taxon>
        <taxon>Batrachia</taxon>
        <taxon>Anura</taxon>
        <taxon>Neobatrachia</taxon>
        <taxon>Hyloidea</taxon>
        <taxon>Leptodactylidae</taxon>
        <taxon>Leiuperinae</taxon>
        <taxon>Engystomops</taxon>
    </lineage>
</organism>
<dbReference type="InterPro" id="IPR050413">
    <property type="entry name" value="TCR_beta_variable"/>
</dbReference>
<evidence type="ECO:0000256" key="1">
    <source>
        <dbReference type="ARBA" id="ARBA00022729"/>
    </source>
</evidence>
<keyword evidence="6" id="KW-1185">Reference proteome</keyword>
<gene>
    <name evidence="5" type="ORF">GDO81_024621</name>
</gene>
<feature type="signal peptide" evidence="3">
    <location>
        <begin position="1"/>
        <end position="21"/>
    </location>
</feature>
<dbReference type="SMART" id="SM00406">
    <property type="entry name" value="IGv"/>
    <property type="match status" value="1"/>
</dbReference>
<feature type="chain" id="PRO_5043832159" description="Ig-like domain-containing protein" evidence="3">
    <location>
        <begin position="22"/>
        <end position="180"/>
    </location>
</feature>
<comment type="caution">
    <text evidence="5">The sequence shown here is derived from an EMBL/GenBank/DDBJ whole genome shotgun (WGS) entry which is preliminary data.</text>
</comment>
<evidence type="ECO:0000313" key="6">
    <source>
        <dbReference type="Proteomes" id="UP000824782"/>
    </source>
</evidence>
<dbReference type="SMART" id="SM00409">
    <property type="entry name" value="IG"/>
    <property type="match status" value="1"/>
</dbReference>
<dbReference type="Pfam" id="PF07686">
    <property type="entry name" value="V-set"/>
    <property type="match status" value="1"/>
</dbReference>
<evidence type="ECO:0000313" key="5">
    <source>
        <dbReference type="EMBL" id="KAG8543445.1"/>
    </source>
</evidence>
<dbReference type="GO" id="GO:0002376">
    <property type="term" value="P:immune system process"/>
    <property type="evidence" value="ECO:0007669"/>
    <property type="project" value="UniProtKB-KW"/>
</dbReference>
<evidence type="ECO:0000256" key="2">
    <source>
        <dbReference type="ARBA" id="ARBA00022859"/>
    </source>
</evidence>
<dbReference type="EMBL" id="WNYA01003388">
    <property type="protein sequence ID" value="KAG8543445.1"/>
    <property type="molecule type" value="Genomic_DNA"/>
</dbReference>
<dbReference type="InterPro" id="IPR013106">
    <property type="entry name" value="Ig_V-set"/>
</dbReference>
<keyword evidence="2" id="KW-0391">Immunity</keyword>
<dbReference type="InterPro" id="IPR013783">
    <property type="entry name" value="Ig-like_fold"/>
</dbReference>
<evidence type="ECO:0000256" key="3">
    <source>
        <dbReference type="SAM" id="SignalP"/>
    </source>
</evidence>
<dbReference type="AlphaFoldDB" id="A0AAV6Z5I8"/>
<evidence type="ECO:0000259" key="4">
    <source>
        <dbReference type="PROSITE" id="PS50835"/>
    </source>
</evidence>
<name>A0AAV6Z5I8_ENGPU</name>
<dbReference type="GO" id="GO:0007166">
    <property type="term" value="P:cell surface receptor signaling pathway"/>
    <property type="evidence" value="ECO:0007669"/>
    <property type="project" value="TreeGrafter"/>
</dbReference>
<dbReference type="InterPro" id="IPR003599">
    <property type="entry name" value="Ig_sub"/>
</dbReference>
<accession>A0AAV6Z5I8</accession>
<dbReference type="InterPro" id="IPR036179">
    <property type="entry name" value="Ig-like_dom_sf"/>
</dbReference>
<dbReference type="GO" id="GO:0005886">
    <property type="term" value="C:plasma membrane"/>
    <property type="evidence" value="ECO:0007669"/>
    <property type="project" value="TreeGrafter"/>
</dbReference>
<dbReference type="SUPFAM" id="SSF48726">
    <property type="entry name" value="Immunoglobulin"/>
    <property type="match status" value="1"/>
</dbReference>